<dbReference type="EMBL" id="CP051775">
    <property type="protein sequence ID" value="QJE72435.1"/>
    <property type="molecule type" value="Genomic_DNA"/>
</dbReference>
<dbReference type="InterPro" id="IPR013216">
    <property type="entry name" value="Methyltransf_11"/>
</dbReference>
<evidence type="ECO:0000259" key="4">
    <source>
        <dbReference type="SMART" id="SM00650"/>
    </source>
</evidence>
<evidence type="ECO:0000256" key="2">
    <source>
        <dbReference type="ARBA" id="ARBA00022679"/>
    </source>
</evidence>
<feature type="domain" description="Ribosomal RNA adenine methylase transferase N-terminal" evidence="4">
    <location>
        <begin position="43"/>
        <end position="174"/>
    </location>
</feature>
<organism evidence="5 6">
    <name type="scientific">Aerophototrophica crusticola</name>
    <dbReference type="NCBI Taxonomy" id="1709002"/>
    <lineage>
        <taxon>Bacteria</taxon>
        <taxon>Pseudomonadati</taxon>
        <taxon>Pseudomonadota</taxon>
        <taxon>Alphaproteobacteria</taxon>
        <taxon>Rhodospirillales</taxon>
        <taxon>Rhodospirillaceae</taxon>
        <taxon>Aerophototrophica</taxon>
    </lineage>
</organism>
<dbReference type="SMART" id="SM00650">
    <property type="entry name" value="rADc"/>
    <property type="match status" value="1"/>
</dbReference>
<evidence type="ECO:0000313" key="5">
    <source>
        <dbReference type="EMBL" id="QJE72435.1"/>
    </source>
</evidence>
<dbReference type="KEGG" id="acru:HHL28_04385"/>
<evidence type="ECO:0000256" key="3">
    <source>
        <dbReference type="ARBA" id="ARBA00022691"/>
    </source>
</evidence>
<dbReference type="CDD" id="cd02440">
    <property type="entry name" value="AdoMet_MTases"/>
    <property type="match status" value="1"/>
</dbReference>
<keyword evidence="3" id="KW-0949">S-adenosyl-L-methionine</keyword>
<name>A0A858R4V7_9PROT</name>
<dbReference type="Gene3D" id="3.40.50.150">
    <property type="entry name" value="Vaccinia Virus protein VP39"/>
    <property type="match status" value="1"/>
</dbReference>
<gene>
    <name evidence="5" type="ORF">HHL28_04385</name>
</gene>
<keyword evidence="6" id="KW-1185">Reference proteome</keyword>
<dbReference type="InterPro" id="IPR020596">
    <property type="entry name" value="rRNA_Ade_Mease_Trfase_CS"/>
</dbReference>
<dbReference type="Proteomes" id="UP000501891">
    <property type="component" value="Chromosome"/>
</dbReference>
<keyword evidence="2" id="KW-0808">Transferase</keyword>
<dbReference type="InterPro" id="IPR029063">
    <property type="entry name" value="SAM-dependent_MTases_sf"/>
</dbReference>
<dbReference type="SUPFAM" id="SSF53335">
    <property type="entry name" value="S-adenosyl-L-methionine-dependent methyltransferases"/>
    <property type="match status" value="1"/>
</dbReference>
<evidence type="ECO:0000256" key="1">
    <source>
        <dbReference type="ARBA" id="ARBA00022603"/>
    </source>
</evidence>
<protein>
    <submittedName>
        <fullName evidence="5">Methyltransferase domain-containing protein</fullName>
    </submittedName>
</protein>
<accession>A0A858R4V7</accession>
<dbReference type="Pfam" id="PF08241">
    <property type="entry name" value="Methyltransf_11"/>
    <property type="match status" value="1"/>
</dbReference>
<proteinExistence type="predicted"/>
<dbReference type="InterPro" id="IPR020598">
    <property type="entry name" value="rRNA_Ade_methylase_Trfase_N"/>
</dbReference>
<dbReference type="AlphaFoldDB" id="A0A858R4V7"/>
<sequence length="200" mass="22004">MPLDRAEATSTTRKAPHPAWLFFKRWMANPLAMASITPSSPALSNLIASKVRRDPDEIVVEFGGGTGAITKALLENGVPPSRLYTIELDPELAAYLRQHFPEVNVIEGNVTDVQKLIPSQFIGKVGTVVVGIPMILIPVDAQRKIVEEIFKVMPEGRQFLAYTYSARSPLKRKPLGLHGRRVGFTMANIPPASVWGYTKA</sequence>
<keyword evidence="1 5" id="KW-0489">Methyltransferase</keyword>
<reference evidence="5" key="1">
    <citation type="submission" date="2020-04" db="EMBL/GenBank/DDBJ databases">
        <title>A desert anoxygenic phototrophic bacterium fixes CO2 using RubisCO under aerobic conditions.</title>
        <authorList>
            <person name="Tang K."/>
        </authorList>
    </citation>
    <scope>NUCLEOTIDE SEQUENCE [LARGE SCALE GENOMIC DNA]</scope>
    <source>
        <strain evidence="5">MIMtkB3</strain>
    </source>
</reference>
<evidence type="ECO:0000313" key="6">
    <source>
        <dbReference type="Proteomes" id="UP000501891"/>
    </source>
</evidence>
<dbReference type="GO" id="GO:0000179">
    <property type="term" value="F:rRNA (adenine-N6,N6-)-dimethyltransferase activity"/>
    <property type="evidence" value="ECO:0007669"/>
    <property type="project" value="InterPro"/>
</dbReference>
<dbReference type="PROSITE" id="PS01131">
    <property type="entry name" value="RRNA_A_DIMETH"/>
    <property type="match status" value="1"/>
</dbReference>